<dbReference type="SMART" id="SM01052">
    <property type="entry name" value="CAP_GLY"/>
    <property type="match status" value="1"/>
</dbReference>
<dbReference type="Pfam" id="PF00246">
    <property type="entry name" value="Peptidase_M14"/>
    <property type="match status" value="1"/>
</dbReference>
<proteinExistence type="inferred from homology"/>
<evidence type="ECO:0000256" key="6">
    <source>
        <dbReference type="ARBA" id="ARBA00022833"/>
    </source>
</evidence>
<name>A0ABN8MFS8_9CNID</name>
<organism evidence="13 14">
    <name type="scientific">Porites evermanni</name>
    <dbReference type="NCBI Taxonomy" id="104178"/>
    <lineage>
        <taxon>Eukaryota</taxon>
        <taxon>Metazoa</taxon>
        <taxon>Cnidaria</taxon>
        <taxon>Anthozoa</taxon>
        <taxon>Hexacorallia</taxon>
        <taxon>Scleractinia</taxon>
        <taxon>Fungiina</taxon>
        <taxon>Poritidae</taxon>
        <taxon>Porites</taxon>
    </lineage>
</organism>
<feature type="chain" id="PRO_5045197489" description="Carboxypeptidase D" evidence="10">
    <location>
        <begin position="22"/>
        <end position="689"/>
    </location>
</feature>
<dbReference type="Pfam" id="PF13620">
    <property type="entry name" value="CarboxypepD_reg"/>
    <property type="match status" value="1"/>
</dbReference>
<keyword evidence="4" id="KW-0479">Metal-binding</keyword>
<dbReference type="Gene3D" id="3.40.630.10">
    <property type="entry name" value="Zn peptidases"/>
    <property type="match status" value="1"/>
</dbReference>
<evidence type="ECO:0000313" key="14">
    <source>
        <dbReference type="Proteomes" id="UP001159427"/>
    </source>
</evidence>
<dbReference type="CDD" id="cd11308">
    <property type="entry name" value="Peptidase_M14NE-CP-C_like"/>
    <property type="match status" value="1"/>
</dbReference>
<dbReference type="SUPFAM" id="SSF53187">
    <property type="entry name" value="Zn-dependent exopeptidases"/>
    <property type="match status" value="1"/>
</dbReference>
<feature type="region of interest" description="Disordered" evidence="9">
    <location>
        <begin position="459"/>
        <end position="576"/>
    </location>
</feature>
<dbReference type="PANTHER" id="PTHR11532:SF73">
    <property type="entry name" value="CARBOXYPEPTIDASE D"/>
    <property type="match status" value="1"/>
</dbReference>
<gene>
    <name evidence="13" type="ORF">PEVE_00034328</name>
</gene>
<feature type="signal peptide" evidence="10">
    <location>
        <begin position="1"/>
        <end position="21"/>
    </location>
</feature>
<dbReference type="CDD" id="cd03858">
    <property type="entry name" value="M14_CP_N-E_like"/>
    <property type="match status" value="1"/>
</dbReference>
<comment type="similarity">
    <text evidence="2 8">Belongs to the peptidase M14 family.</text>
</comment>
<dbReference type="PROSITE" id="PS50245">
    <property type="entry name" value="CAP_GLY_2"/>
    <property type="match status" value="1"/>
</dbReference>
<dbReference type="Proteomes" id="UP001159427">
    <property type="component" value="Unassembled WGS sequence"/>
</dbReference>
<feature type="compositionally biased region" description="Basic and acidic residues" evidence="9">
    <location>
        <begin position="466"/>
        <end position="485"/>
    </location>
</feature>
<dbReference type="InterPro" id="IPR057246">
    <property type="entry name" value="CARBOXYPEPT_ZN_1"/>
</dbReference>
<dbReference type="PRINTS" id="PR00765">
    <property type="entry name" value="CRBOXYPTASEA"/>
</dbReference>
<keyword evidence="10" id="KW-0732">Signal</keyword>
<evidence type="ECO:0008006" key="15">
    <source>
        <dbReference type="Google" id="ProtNLM"/>
    </source>
</evidence>
<keyword evidence="3" id="KW-0645">Protease</keyword>
<evidence type="ECO:0000256" key="5">
    <source>
        <dbReference type="ARBA" id="ARBA00022801"/>
    </source>
</evidence>
<keyword evidence="14" id="KW-1185">Reference proteome</keyword>
<dbReference type="PROSITE" id="PS52035">
    <property type="entry name" value="PEPTIDASE_M14"/>
    <property type="match status" value="1"/>
</dbReference>
<evidence type="ECO:0000313" key="13">
    <source>
        <dbReference type="EMBL" id="CAH3028549.1"/>
    </source>
</evidence>
<evidence type="ECO:0000256" key="8">
    <source>
        <dbReference type="PROSITE-ProRule" id="PRU01379"/>
    </source>
</evidence>
<dbReference type="PROSITE" id="PS00133">
    <property type="entry name" value="CARBOXYPEPT_ZN_2"/>
    <property type="match status" value="1"/>
</dbReference>
<dbReference type="Gene3D" id="2.60.40.1120">
    <property type="entry name" value="Carboxypeptidase-like, regulatory domain"/>
    <property type="match status" value="1"/>
</dbReference>
<dbReference type="SMART" id="SM00631">
    <property type="entry name" value="Zn_pept"/>
    <property type="match status" value="1"/>
</dbReference>
<dbReference type="Pfam" id="PF01302">
    <property type="entry name" value="CAP_GLY"/>
    <property type="match status" value="1"/>
</dbReference>
<comment type="cofactor">
    <cofactor evidence="1">
        <name>Zn(2+)</name>
        <dbReference type="ChEBI" id="CHEBI:29105"/>
    </cofactor>
</comment>
<keyword evidence="6" id="KW-0862">Zinc</keyword>
<dbReference type="PANTHER" id="PTHR11532">
    <property type="entry name" value="PROTEASE M14 CARBOXYPEPTIDASE"/>
    <property type="match status" value="1"/>
</dbReference>
<dbReference type="InterPro" id="IPR008969">
    <property type="entry name" value="CarboxyPept-like_regulatory"/>
</dbReference>
<evidence type="ECO:0000256" key="9">
    <source>
        <dbReference type="SAM" id="MobiDB-lite"/>
    </source>
</evidence>
<dbReference type="InterPro" id="IPR000938">
    <property type="entry name" value="CAP-Gly_domain"/>
</dbReference>
<dbReference type="InterPro" id="IPR036859">
    <property type="entry name" value="CAP-Gly_dom_sf"/>
</dbReference>
<dbReference type="InterPro" id="IPR000834">
    <property type="entry name" value="Peptidase_M14"/>
</dbReference>
<evidence type="ECO:0000256" key="7">
    <source>
        <dbReference type="ARBA" id="ARBA00023180"/>
    </source>
</evidence>
<evidence type="ECO:0000256" key="4">
    <source>
        <dbReference type="ARBA" id="ARBA00022723"/>
    </source>
</evidence>
<accession>A0ABN8MFS8</accession>
<evidence type="ECO:0000256" key="2">
    <source>
        <dbReference type="ARBA" id="ARBA00005988"/>
    </source>
</evidence>
<dbReference type="SUPFAM" id="SSF74924">
    <property type="entry name" value="Cap-Gly domain"/>
    <property type="match status" value="1"/>
</dbReference>
<feature type="domain" description="Peptidase M14" evidence="12">
    <location>
        <begin position="59"/>
        <end position="353"/>
    </location>
</feature>
<reference evidence="13 14" key="1">
    <citation type="submission" date="2022-05" db="EMBL/GenBank/DDBJ databases">
        <authorList>
            <consortium name="Genoscope - CEA"/>
            <person name="William W."/>
        </authorList>
    </citation>
    <scope>NUCLEOTIDE SEQUENCE [LARGE SCALE GENOMIC DNA]</scope>
</reference>
<dbReference type="PROSITE" id="PS00132">
    <property type="entry name" value="CARBOXYPEPT_ZN_1"/>
    <property type="match status" value="1"/>
</dbReference>
<keyword evidence="5" id="KW-0378">Hydrolase</keyword>
<dbReference type="Gene3D" id="2.30.30.190">
    <property type="entry name" value="CAP Gly-rich-like domain"/>
    <property type="match status" value="1"/>
</dbReference>
<evidence type="ECO:0000259" key="11">
    <source>
        <dbReference type="PROSITE" id="PS50245"/>
    </source>
</evidence>
<feature type="active site" description="Proton donor/acceptor" evidence="8">
    <location>
        <position position="323"/>
    </location>
</feature>
<dbReference type="EMBL" id="CALNXI010000519">
    <property type="protein sequence ID" value="CAH3028549.1"/>
    <property type="molecule type" value="Genomic_DNA"/>
</dbReference>
<comment type="caution">
    <text evidence="13">The sequence shown here is derived from an EMBL/GenBank/DDBJ whole genome shotgun (WGS) entry which is preliminary data.</text>
</comment>
<dbReference type="SUPFAM" id="SSF49464">
    <property type="entry name" value="Carboxypeptidase regulatory domain-like"/>
    <property type="match status" value="1"/>
</dbReference>
<evidence type="ECO:0000256" key="1">
    <source>
        <dbReference type="ARBA" id="ARBA00001947"/>
    </source>
</evidence>
<protein>
    <recommendedName>
        <fullName evidence="15">Carboxypeptidase D</fullName>
    </recommendedName>
</protein>
<evidence type="ECO:0000256" key="10">
    <source>
        <dbReference type="SAM" id="SignalP"/>
    </source>
</evidence>
<keyword evidence="7" id="KW-0325">Glycoprotein</keyword>
<evidence type="ECO:0000259" key="12">
    <source>
        <dbReference type="PROSITE" id="PS52035"/>
    </source>
</evidence>
<dbReference type="InterPro" id="IPR050753">
    <property type="entry name" value="Peptidase_M14_domain"/>
</dbReference>
<dbReference type="InterPro" id="IPR057247">
    <property type="entry name" value="CARBOXYPEPT_ZN_2"/>
</dbReference>
<sequence>MFPSSVVLFGLILSSFHCVNSTPLFKRVLDIFHGGAEGKNTTHERSKNNIDIANVEEFKHHDYEEMTWFLKYFATKYSDITRLYNIGYSVQNRKLWVMEISDNPGTHEPGEPEVKYVGNIHGNEALGRELLLQLIKYLCENYVDNTETKGLVDATRIHILPSMNPDGYEMAAVRGKGNKLTGKRNAYGIDLNRNFPDQFFPSTTGPPQVEVKAVMDWIKQYPFVLSASLHSGALVALYPYDDSPSGQSLYSATPDDDVFRRLAKSYSQEHPVMHLANPKWNCTDQKEEHFIDGITNGASWASLSGGMQDYNYVNSNCFEITLELGCNRFPKSSELQKYWLDNRKPLIELLRQVHYGVSGFVKSTKGEPLSGATIRVADRRHDITSSKDGDYWRLLVPGSYEITVSADGYQPQTRLVELHAFEGHKVNFILKPNQEDTTQASYGTNEDELLERVMAGGYMTEETQADDPRERIARPSLNDREEQSPHKFVMHPGMNDRARLSLENELLDDETDRDGGSTAVIKTKESVADGEGSGDESKTNVKQEMVPRPPDLQTPAKPKPKQLINNTKPSSLVKPKKRTEVPALKKPPQEVKKIVAPKLPETDKRFTKMIGSSVACRLAGNKDLVNGKLRWVGHLPKLPLDNAHLIAGVELLTDNKLGTDGTYRGVRYFKSSPKRGYFFNLKDCKAVKH</sequence>
<keyword evidence="3" id="KW-0121">Carboxypeptidase</keyword>
<evidence type="ECO:0000256" key="3">
    <source>
        <dbReference type="ARBA" id="ARBA00022645"/>
    </source>
</evidence>
<feature type="domain" description="CAP-Gly" evidence="11">
    <location>
        <begin position="647"/>
        <end position="680"/>
    </location>
</feature>